<dbReference type="GO" id="GO:0016787">
    <property type="term" value="F:hydrolase activity"/>
    <property type="evidence" value="ECO:0007669"/>
    <property type="project" value="UniProtKB-KW"/>
</dbReference>
<dbReference type="GeneID" id="56499304"/>
<evidence type="ECO:0000313" key="1">
    <source>
        <dbReference type="EMBL" id="MBM2766740.1"/>
    </source>
</evidence>
<proteinExistence type="predicted"/>
<keyword evidence="1" id="KW-0378">Hydrolase</keyword>
<dbReference type="Pfam" id="PF08282">
    <property type="entry name" value="Hydrolase_3"/>
    <property type="match status" value="1"/>
</dbReference>
<dbReference type="InterPro" id="IPR036412">
    <property type="entry name" value="HAD-like_sf"/>
</dbReference>
<sequence length="156" mass="16459">MISIDIPGCHVLNLEHLVLDFNGTLAVDGKLLEGIAPRIAQLAERLDVHVVTGNTYGDARMQMRGCRAEVVCLPPAAQAEAKRDYVVRLGAGRVAAIGNGRNDASMLEQAALGIAVLGTEGLAADALEAADVVVRHAVDALGLMLFPTRLIASLRR</sequence>
<dbReference type="SUPFAM" id="SSF56784">
    <property type="entry name" value="HAD-like"/>
    <property type="match status" value="1"/>
</dbReference>
<name>A0A6P2G4X9_9BURK</name>
<keyword evidence="4" id="KW-1185">Reference proteome</keyword>
<gene>
    <name evidence="2" type="ORF">BAN20980_01274</name>
    <name evidence="1" type="ORF">JQK92_09920</name>
</gene>
<reference evidence="2 3" key="1">
    <citation type="submission" date="2019-09" db="EMBL/GenBank/DDBJ databases">
        <authorList>
            <person name="Depoorter E."/>
        </authorList>
    </citation>
    <scope>NUCLEOTIDE SEQUENCE [LARGE SCALE GENOMIC DNA]</scope>
    <source>
        <strain evidence="2">LMG 20980</strain>
    </source>
</reference>
<evidence type="ECO:0000313" key="4">
    <source>
        <dbReference type="Proteomes" id="UP000755577"/>
    </source>
</evidence>
<evidence type="ECO:0000313" key="2">
    <source>
        <dbReference type="EMBL" id="VVU48575.1"/>
    </source>
</evidence>
<dbReference type="Gene3D" id="3.40.50.1000">
    <property type="entry name" value="HAD superfamily/HAD-like"/>
    <property type="match status" value="1"/>
</dbReference>
<accession>A0A6P2G4X9</accession>
<dbReference type="EMBL" id="JAFCIQ010000005">
    <property type="protein sequence ID" value="MBM2766740.1"/>
    <property type="molecule type" value="Genomic_DNA"/>
</dbReference>
<reference evidence="1 4" key="2">
    <citation type="submission" date="2021-02" db="EMBL/GenBank/DDBJ databases">
        <title>Draft genome of the type strains Burkholderia anthina DSM16086.</title>
        <authorList>
            <person name="Hertel R."/>
            <person name="Meissner J."/>
            <person name="Poehlein A."/>
            <person name="Daniel R."/>
            <person name="Commichau F.M."/>
        </authorList>
    </citation>
    <scope>NUCLEOTIDE SEQUENCE [LARGE SCALE GENOMIC DNA]</scope>
    <source>
        <strain evidence="1 4">DSM 16086</strain>
    </source>
</reference>
<dbReference type="RefSeq" id="WP_174925500.1">
    <property type="nucleotide sequence ID" value="NZ_CABVLY010000003.1"/>
</dbReference>
<dbReference type="Proteomes" id="UP000755577">
    <property type="component" value="Unassembled WGS sequence"/>
</dbReference>
<dbReference type="InterPro" id="IPR023214">
    <property type="entry name" value="HAD_sf"/>
</dbReference>
<dbReference type="AlphaFoldDB" id="A0A6P2G4X9"/>
<evidence type="ECO:0000313" key="3">
    <source>
        <dbReference type="Proteomes" id="UP000494201"/>
    </source>
</evidence>
<protein>
    <submittedName>
        <fullName evidence="1">HAD hydrolase family protein</fullName>
    </submittedName>
</protein>
<organism evidence="2 3">
    <name type="scientific">Burkholderia anthina</name>
    <dbReference type="NCBI Taxonomy" id="179879"/>
    <lineage>
        <taxon>Bacteria</taxon>
        <taxon>Pseudomonadati</taxon>
        <taxon>Pseudomonadota</taxon>
        <taxon>Betaproteobacteria</taxon>
        <taxon>Burkholderiales</taxon>
        <taxon>Burkholderiaceae</taxon>
        <taxon>Burkholderia</taxon>
        <taxon>Burkholderia cepacia complex</taxon>
    </lineage>
</organism>
<dbReference type="EMBL" id="CABVLY010000003">
    <property type="protein sequence ID" value="VVU48575.1"/>
    <property type="molecule type" value="Genomic_DNA"/>
</dbReference>
<dbReference type="Proteomes" id="UP000494201">
    <property type="component" value="Unassembled WGS sequence"/>
</dbReference>